<evidence type="ECO:0000313" key="3">
    <source>
        <dbReference type="Proteomes" id="UP000198881"/>
    </source>
</evidence>
<gene>
    <name evidence="2" type="ORF">SAMN04487966_103238</name>
</gene>
<organism evidence="2 3">
    <name type="scientific">Micrococcus terreus</name>
    <dbReference type="NCBI Taxonomy" id="574650"/>
    <lineage>
        <taxon>Bacteria</taxon>
        <taxon>Bacillati</taxon>
        <taxon>Actinomycetota</taxon>
        <taxon>Actinomycetes</taxon>
        <taxon>Micrococcales</taxon>
        <taxon>Micrococcaceae</taxon>
        <taxon>Micrococcus</taxon>
    </lineage>
</organism>
<dbReference type="InterPro" id="IPR029063">
    <property type="entry name" value="SAM-dependent_MTases_sf"/>
</dbReference>
<keyword evidence="3" id="KW-1185">Reference proteome</keyword>
<name>A0A1I7MJU5_9MICC</name>
<dbReference type="AlphaFoldDB" id="A0A1I7MJU5"/>
<dbReference type="RefSeq" id="WP_091695885.1">
    <property type="nucleotide sequence ID" value="NZ_FPCG01000003.1"/>
</dbReference>
<dbReference type="OrthoDB" id="8221452at2"/>
<dbReference type="Gene3D" id="3.40.50.150">
    <property type="entry name" value="Vaccinia Virus protein VP39"/>
    <property type="match status" value="1"/>
</dbReference>
<protein>
    <recommendedName>
        <fullName evidence="4">Spermidine synthase</fullName>
    </recommendedName>
</protein>
<accession>A0A1I7MJU5</accession>
<evidence type="ECO:0000256" key="1">
    <source>
        <dbReference type="ARBA" id="ARBA00023115"/>
    </source>
</evidence>
<evidence type="ECO:0008006" key="4">
    <source>
        <dbReference type="Google" id="ProtNLM"/>
    </source>
</evidence>
<keyword evidence="1" id="KW-0620">Polyamine biosynthesis</keyword>
<proteinExistence type="predicted"/>
<dbReference type="EMBL" id="FPCG01000003">
    <property type="protein sequence ID" value="SFV22170.1"/>
    <property type="molecule type" value="Genomic_DNA"/>
</dbReference>
<dbReference type="Proteomes" id="UP000198881">
    <property type="component" value="Unassembled WGS sequence"/>
</dbReference>
<evidence type="ECO:0000313" key="2">
    <source>
        <dbReference type="EMBL" id="SFV22170.1"/>
    </source>
</evidence>
<dbReference type="PANTHER" id="PTHR43317">
    <property type="entry name" value="THERMOSPERMINE SYNTHASE ACAULIS5"/>
    <property type="match status" value="1"/>
</dbReference>
<dbReference type="SUPFAM" id="SSF53335">
    <property type="entry name" value="S-adenosyl-L-methionine-dependent methyltransferases"/>
    <property type="match status" value="1"/>
</dbReference>
<dbReference type="PANTHER" id="PTHR43317:SF1">
    <property type="entry name" value="THERMOSPERMINE SYNTHASE ACAULIS5"/>
    <property type="match status" value="1"/>
</dbReference>
<dbReference type="NCBIfam" id="NF037959">
    <property type="entry name" value="MFS_SpdSyn"/>
    <property type="match status" value="1"/>
</dbReference>
<dbReference type="STRING" id="574650.SAMN04487966_103238"/>
<sequence>MVCPPSPPPPAAPSPSGRTVQLSVSGQQARIVPDEHDDGWVLEIGGMIQSHVDLAEPTRIRYEYLARMAALLDHSFPLGEPISVLHLGAGALTLPRYVQATRPGSDQVTVELERELPSLVITELPLPEGTELEVVIGDARVELAALSPRLFDAVVLDIYTGEGEVEHLTGTDFYAVLLGALTERGLLLVNVGDDNGHRFYARQAAGLDQAAAGAGLSGAWTLADANLIERREAGNLVLAAGPALAPAHTEQLNDLRADLLGAGPHPAAVLTPDQTARLASRISG</sequence>
<reference evidence="2 3" key="1">
    <citation type="submission" date="2016-10" db="EMBL/GenBank/DDBJ databases">
        <authorList>
            <person name="de Groot N.N."/>
        </authorList>
    </citation>
    <scope>NUCLEOTIDE SEQUENCE [LARGE SCALE GENOMIC DNA]</scope>
    <source>
        <strain evidence="2 3">CGMCC 1.7054</strain>
    </source>
</reference>
<dbReference type="GO" id="GO:0006596">
    <property type="term" value="P:polyamine biosynthetic process"/>
    <property type="evidence" value="ECO:0007669"/>
    <property type="project" value="UniProtKB-KW"/>
</dbReference>